<accession>A0A841M3G0</accession>
<evidence type="ECO:0000256" key="1">
    <source>
        <dbReference type="ARBA" id="ARBA00004429"/>
    </source>
</evidence>
<keyword evidence="4 9" id="KW-0997">Cell inner membrane</keyword>
<dbReference type="InterPro" id="IPR055348">
    <property type="entry name" value="DctQ"/>
</dbReference>
<feature type="transmembrane region" description="Helical" evidence="9">
    <location>
        <begin position="34"/>
        <end position="52"/>
    </location>
</feature>
<feature type="transmembrane region" description="Helical" evidence="9">
    <location>
        <begin position="106"/>
        <end position="130"/>
    </location>
</feature>
<sequence length="183" mass="19837">MEKTENHSSVSEAGRPVSPALRCLYNLIVKIETIVCYVFFIAGTVALVVDIFGREVLGQGVFGAQRVAVYCMAVAGIMGFSYVVSHGGHLRPTVLDKLVPQKLDAFAARLADLLSCLLCLGLAYASYLFIYSTYSIGERDMTLPINIWTIQSVLVFAFGFAAIKFLMFVVAPALRPVTSGGDI</sequence>
<comment type="caution">
    <text evidence="11">The sequence shown here is derived from an EMBL/GenBank/DDBJ whole genome shotgun (WGS) entry which is preliminary data.</text>
</comment>
<dbReference type="RefSeq" id="WP_184224471.1">
    <property type="nucleotide sequence ID" value="NZ_JACIIU010000023.1"/>
</dbReference>
<name>A0A841M3G0_9HYPH</name>
<dbReference type="Pfam" id="PF04290">
    <property type="entry name" value="DctQ"/>
    <property type="match status" value="1"/>
</dbReference>
<comment type="subunit">
    <text evidence="9">The complex comprises the extracytoplasmic solute receptor protein and the two transmembrane proteins.</text>
</comment>
<proteinExistence type="inferred from homology"/>
<feature type="transmembrane region" description="Helical" evidence="9">
    <location>
        <begin position="67"/>
        <end position="85"/>
    </location>
</feature>
<dbReference type="EMBL" id="JACIIU010000023">
    <property type="protein sequence ID" value="MBB6262309.1"/>
    <property type="molecule type" value="Genomic_DNA"/>
</dbReference>
<feature type="domain" description="Tripartite ATP-independent periplasmic transporters DctQ component" evidence="10">
    <location>
        <begin position="45"/>
        <end position="170"/>
    </location>
</feature>
<evidence type="ECO:0000313" key="11">
    <source>
        <dbReference type="EMBL" id="MBB6262309.1"/>
    </source>
</evidence>
<keyword evidence="6 9" id="KW-1133">Transmembrane helix</keyword>
<keyword evidence="5 9" id="KW-0812">Transmembrane</keyword>
<feature type="transmembrane region" description="Helical" evidence="9">
    <location>
        <begin position="150"/>
        <end position="174"/>
    </location>
</feature>
<dbReference type="Proteomes" id="UP000555393">
    <property type="component" value="Unassembled WGS sequence"/>
</dbReference>
<keyword evidence="7 9" id="KW-0472">Membrane</keyword>
<evidence type="ECO:0000256" key="4">
    <source>
        <dbReference type="ARBA" id="ARBA00022519"/>
    </source>
</evidence>
<evidence type="ECO:0000313" key="12">
    <source>
        <dbReference type="Proteomes" id="UP000555393"/>
    </source>
</evidence>
<evidence type="ECO:0000256" key="7">
    <source>
        <dbReference type="ARBA" id="ARBA00023136"/>
    </source>
</evidence>
<dbReference type="PANTHER" id="PTHR35011">
    <property type="entry name" value="2,3-DIKETO-L-GULONATE TRAP TRANSPORTER SMALL PERMEASE PROTEIN YIAM"/>
    <property type="match status" value="1"/>
</dbReference>
<reference evidence="11 12" key="1">
    <citation type="submission" date="2020-08" db="EMBL/GenBank/DDBJ databases">
        <title>Genomic Encyclopedia of Type Strains, Phase IV (KMG-IV): sequencing the most valuable type-strain genomes for metagenomic binning, comparative biology and taxonomic classification.</title>
        <authorList>
            <person name="Goeker M."/>
        </authorList>
    </citation>
    <scope>NUCLEOTIDE SEQUENCE [LARGE SCALE GENOMIC DNA]</scope>
    <source>
        <strain evidence="11 12">DSM 22336</strain>
    </source>
</reference>
<dbReference type="GO" id="GO:0005886">
    <property type="term" value="C:plasma membrane"/>
    <property type="evidence" value="ECO:0007669"/>
    <property type="project" value="UniProtKB-SubCell"/>
</dbReference>
<evidence type="ECO:0000256" key="3">
    <source>
        <dbReference type="ARBA" id="ARBA00022475"/>
    </source>
</evidence>
<protein>
    <recommendedName>
        <fullName evidence="9">TRAP transporter small permease protein</fullName>
    </recommendedName>
</protein>
<gene>
    <name evidence="11" type="ORF">FHS77_002881</name>
</gene>
<evidence type="ECO:0000256" key="9">
    <source>
        <dbReference type="RuleBase" id="RU369079"/>
    </source>
</evidence>
<comment type="similarity">
    <text evidence="8 9">Belongs to the TRAP transporter small permease family.</text>
</comment>
<evidence type="ECO:0000256" key="5">
    <source>
        <dbReference type="ARBA" id="ARBA00022692"/>
    </source>
</evidence>
<evidence type="ECO:0000256" key="6">
    <source>
        <dbReference type="ARBA" id="ARBA00022989"/>
    </source>
</evidence>
<dbReference type="InterPro" id="IPR007387">
    <property type="entry name" value="TRAP_DctQ"/>
</dbReference>
<evidence type="ECO:0000256" key="2">
    <source>
        <dbReference type="ARBA" id="ARBA00022448"/>
    </source>
</evidence>
<comment type="subcellular location">
    <subcellularLocation>
        <location evidence="1 9">Cell inner membrane</location>
        <topology evidence="1 9">Multi-pass membrane protein</topology>
    </subcellularLocation>
</comment>
<evidence type="ECO:0000256" key="8">
    <source>
        <dbReference type="ARBA" id="ARBA00038436"/>
    </source>
</evidence>
<dbReference type="AlphaFoldDB" id="A0A841M3G0"/>
<comment type="function">
    <text evidence="9">Part of the tripartite ATP-independent periplasmic (TRAP) transport system.</text>
</comment>
<organism evidence="11 12">
    <name type="scientific">Paenochrobactrum gallinarii</name>
    <dbReference type="NCBI Taxonomy" id="643673"/>
    <lineage>
        <taxon>Bacteria</taxon>
        <taxon>Pseudomonadati</taxon>
        <taxon>Pseudomonadota</taxon>
        <taxon>Alphaproteobacteria</taxon>
        <taxon>Hyphomicrobiales</taxon>
        <taxon>Brucellaceae</taxon>
        <taxon>Paenochrobactrum</taxon>
    </lineage>
</organism>
<dbReference type="GO" id="GO:0022857">
    <property type="term" value="F:transmembrane transporter activity"/>
    <property type="evidence" value="ECO:0007669"/>
    <property type="project" value="UniProtKB-UniRule"/>
</dbReference>
<evidence type="ECO:0000259" key="10">
    <source>
        <dbReference type="Pfam" id="PF04290"/>
    </source>
</evidence>
<keyword evidence="2 9" id="KW-0813">Transport</keyword>
<keyword evidence="3" id="KW-1003">Cell membrane</keyword>
<keyword evidence="12" id="KW-1185">Reference proteome</keyword>